<evidence type="ECO:0000313" key="9">
    <source>
        <dbReference type="Proteomes" id="UP001500945"/>
    </source>
</evidence>
<feature type="transmembrane region" description="Helical" evidence="6">
    <location>
        <begin position="225"/>
        <end position="245"/>
    </location>
</feature>
<accession>A0ABP8JXQ1</accession>
<feature type="transmembrane region" description="Helical" evidence="6">
    <location>
        <begin position="146"/>
        <end position="166"/>
    </location>
</feature>
<feature type="transmembrane region" description="Helical" evidence="6">
    <location>
        <begin position="257"/>
        <end position="278"/>
    </location>
</feature>
<evidence type="ECO:0000256" key="4">
    <source>
        <dbReference type="ARBA" id="ARBA00022989"/>
    </source>
</evidence>
<dbReference type="EMBL" id="BAABGM010000001">
    <property type="protein sequence ID" value="GAA4397601.1"/>
    <property type="molecule type" value="Genomic_DNA"/>
</dbReference>
<dbReference type="Gene3D" id="1.20.1250.20">
    <property type="entry name" value="MFS general substrate transporter like domains"/>
    <property type="match status" value="2"/>
</dbReference>
<feature type="transmembrane region" description="Helical" evidence="6">
    <location>
        <begin position="81"/>
        <end position="99"/>
    </location>
</feature>
<keyword evidence="4 6" id="KW-1133">Transmembrane helix</keyword>
<proteinExistence type="predicted"/>
<dbReference type="Proteomes" id="UP001500945">
    <property type="component" value="Unassembled WGS sequence"/>
</dbReference>
<dbReference type="PROSITE" id="PS50850">
    <property type="entry name" value="MFS"/>
    <property type="match status" value="1"/>
</dbReference>
<feature type="transmembrane region" description="Helical" evidence="6">
    <location>
        <begin position="314"/>
        <end position="338"/>
    </location>
</feature>
<dbReference type="InterPro" id="IPR036259">
    <property type="entry name" value="MFS_trans_sf"/>
</dbReference>
<sequence>MLRQVHNIGRRRAWVIWLVGLAVYVLAVFHRTSLGVAGLLAADRFDITAAQLATFTVVQLSVYAAMQIPVGVLLDRFGSRTLMLTGLLLMTAGQMWFAFAGSFEVGIAARILLGAGDAMIFTSLLRLVAVWFRVKQAPFVTQLTGMVGQVGAIAAATPLAAALATWGWTRSFATAAGVGIVLSVLLVLLVKDSPYRGEAVERIKVRALARTLGEVWGNPGTQLGLWVHFTAQFGATVFTMLWGYPFLVSGEGLAPGLASWLLVVMTVTAMAAGPLVAAFTARVPYRRSQLVLGIVLSIVTVWAVVLLWPGPAPVWLLVVLVVVTAMGGPGSMVGFDLARTFHPSSRLGRATGVVNIGGFTASLVTIALIGVVLDQLAPGGPETYTLDHFRAAMSVQFVFWGIGIVQLVRYRRKSLRHLEEVHPAALEALRGGQTLLPGISRDVDP</sequence>
<keyword evidence="5 6" id="KW-0472">Membrane</keyword>
<evidence type="ECO:0000256" key="3">
    <source>
        <dbReference type="ARBA" id="ARBA00022692"/>
    </source>
</evidence>
<feature type="transmembrane region" description="Helical" evidence="6">
    <location>
        <begin position="49"/>
        <end position="74"/>
    </location>
</feature>
<keyword evidence="9" id="KW-1185">Reference proteome</keyword>
<dbReference type="InterPro" id="IPR020846">
    <property type="entry name" value="MFS_dom"/>
</dbReference>
<evidence type="ECO:0000256" key="6">
    <source>
        <dbReference type="SAM" id="Phobius"/>
    </source>
</evidence>
<feature type="transmembrane region" description="Helical" evidence="6">
    <location>
        <begin position="111"/>
        <end position="134"/>
    </location>
</feature>
<dbReference type="InterPro" id="IPR011701">
    <property type="entry name" value="MFS"/>
</dbReference>
<evidence type="ECO:0000313" key="8">
    <source>
        <dbReference type="EMBL" id="GAA4397601.1"/>
    </source>
</evidence>
<name>A0ABP8JXQ1_9MICO</name>
<feature type="transmembrane region" description="Helical" evidence="6">
    <location>
        <begin position="350"/>
        <end position="371"/>
    </location>
</feature>
<organism evidence="8 9">
    <name type="scientific">Fodinibacter luteus</name>
    <dbReference type="NCBI Taxonomy" id="552064"/>
    <lineage>
        <taxon>Bacteria</taxon>
        <taxon>Bacillati</taxon>
        <taxon>Actinomycetota</taxon>
        <taxon>Actinomycetes</taxon>
        <taxon>Micrococcales</taxon>
        <taxon>Intrasporangiaceae</taxon>
        <taxon>Fodinibacter (ex Wang et al. 2009)</taxon>
    </lineage>
</organism>
<dbReference type="PANTHER" id="PTHR42718:SF9">
    <property type="entry name" value="MAJOR FACILITATOR SUPERFAMILY MULTIDRUG TRANSPORTER MFSC"/>
    <property type="match status" value="1"/>
</dbReference>
<dbReference type="SUPFAM" id="SSF103473">
    <property type="entry name" value="MFS general substrate transporter"/>
    <property type="match status" value="1"/>
</dbReference>
<protein>
    <submittedName>
        <fullName evidence="8">MFS transporter</fullName>
    </submittedName>
</protein>
<evidence type="ECO:0000256" key="5">
    <source>
        <dbReference type="ARBA" id="ARBA00023136"/>
    </source>
</evidence>
<keyword evidence="2" id="KW-0813">Transport</keyword>
<comment type="caution">
    <text evidence="8">The sequence shown here is derived from an EMBL/GenBank/DDBJ whole genome shotgun (WGS) entry which is preliminary data.</text>
</comment>
<evidence type="ECO:0000256" key="2">
    <source>
        <dbReference type="ARBA" id="ARBA00022448"/>
    </source>
</evidence>
<dbReference type="Pfam" id="PF07690">
    <property type="entry name" value="MFS_1"/>
    <property type="match status" value="1"/>
</dbReference>
<keyword evidence="3 6" id="KW-0812">Transmembrane</keyword>
<comment type="subcellular location">
    <subcellularLocation>
        <location evidence="1">Cell membrane</location>
        <topology evidence="1">Multi-pass membrane protein</topology>
    </subcellularLocation>
</comment>
<feature type="domain" description="Major facilitator superfamily (MFS) profile" evidence="7">
    <location>
        <begin position="16"/>
        <end position="413"/>
    </location>
</feature>
<gene>
    <name evidence="8" type="ORF">GCM10023168_02710</name>
</gene>
<evidence type="ECO:0000256" key="1">
    <source>
        <dbReference type="ARBA" id="ARBA00004651"/>
    </source>
</evidence>
<feature type="transmembrane region" description="Helical" evidence="6">
    <location>
        <begin position="12"/>
        <end position="29"/>
    </location>
</feature>
<feature type="transmembrane region" description="Helical" evidence="6">
    <location>
        <begin position="391"/>
        <end position="408"/>
    </location>
</feature>
<dbReference type="CDD" id="cd06174">
    <property type="entry name" value="MFS"/>
    <property type="match status" value="1"/>
</dbReference>
<feature type="transmembrane region" description="Helical" evidence="6">
    <location>
        <begin position="172"/>
        <end position="190"/>
    </location>
</feature>
<dbReference type="PANTHER" id="PTHR42718">
    <property type="entry name" value="MAJOR FACILITATOR SUPERFAMILY MULTIDRUG TRANSPORTER MFSC"/>
    <property type="match status" value="1"/>
</dbReference>
<evidence type="ECO:0000259" key="7">
    <source>
        <dbReference type="PROSITE" id="PS50850"/>
    </source>
</evidence>
<feature type="transmembrane region" description="Helical" evidence="6">
    <location>
        <begin position="290"/>
        <end position="308"/>
    </location>
</feature>
<reference evidence="9" key="1">
    <citation type="journal article" date="2019" name="Int. J. Syst. Evol. Microbiol.">
        <title>The Global Catalogue of Microorganisms (GCM) 10K type strain sequencing project: providing services to taxonomists for standard genome sequencing and annotation.</title>
        <authorList>
            <consortium name="The Broad Institute Genomics Platform"/>
            <consortium name="The Broad Institute Genome Sequencing Center for Infectious Disease"/>
            <person name="Wu L."/>
            <person name="Ma J."/>
        </authorList>
    </citation>
    <scope>NUCLEOTIDE SEQUENCE [LARGE SCALE GENOMIC DNA]</scope>
    <source>
        <strain evidence="9">JCM 17809</strain>
    </source>
</reference>